<dbReference type="Proteomes" id="UP000024559">
    <property type="component" value="Chromosome"/>
</dbReference>
<evidence type="ECO:0000313" key="3">
    <source>
        <dbReference type="Proteomes" id="UP000024559"/>
    </source>
</evidence>
<feature type="transmembrane region" description="Helical" evidence="1">
    <location>
        <begin position="43"/>
        <end position="64"/>
    </location>
</feature>
<organism evidence="2 3">
    <name type="scientific">Streptococcus thermophilus M17PTZA496</name>
    <dbReference type="NCBI Taxonomy" id="1433289"/>
    <lineage>
        <taxon>Bacteria</taxon>
        <taxon>Bacillati</taxon>
        <taxon>Bacillota</taxon>
        <taxon>Bacilli</taxon>
        <taxon>Lactobacillales</taxon>
        <taxon>Streptococcaceae</taxon>
        <taxon>Streptococcus</taxon>
    </lineage>
</organism>
<proteinExistence type="predicted"/>
<keyword evidence="1" id="KW-1133">Transmembrane helix</keyword>
<dbReference type="PATRIC" id="fig|1433289.7.peg.1973"/>
<name>A0A0E2PZI8_STRTR</name>
<feature type="transmembrane region" description="Helical" evidence="1">
    <location>
        <begin position="20"/>
        <end position="37"/>
    </location>
</feature>
<dbReference type="HOGENOM" id="CLU_2994599_0_0_9"/>
<accession>A0A0E2PZI8</accession>
<comment type="caution">
    <text evidence="2">The sequence shown here is derived from an EMBL/GenBank/DDBJ whole genome shotgun (WGS) entry which is preliminary data.</text>
</comment>
<evidence type="ECO:0000256" key="1">
    <source>
        <dbReference type="SAM" id="Phobius"/>
    </source>
</evidence>
<gene>
    <name evidence="2" type="ORF">X841_09515</name>
</gene>
<protein>
    <submittedName>
        <fullName evidence="2">Membrane protein</fullName>
    </submittedName>
</protein>
<keyword evidence="1" id="KW-0472">Membrane</keyword>
<sequence length="71" mass="8246">MIENFDIREELFVIMTKKRLVSLMMSMGFVLVALHNFGEKLNFGLQCLNLIGLCLFLFLMCTVIKDIRSDK</sequence>
<keyword evidence="1" id="KW-0812">Transmembrane</keyword>
<reference evidence="3" key="1">
    <citation type="submission" date="2013-12" db="EMBL/GenBank/DDBJ databases">
        <title>Genome sequences of Streptococcus thermophilus strains MTH17CL396 and M17PTZA496 isolated from Fontina cheese in Valle d'Aosta region (Italy).</title>
        <authorList>
            <person name="Treu L."/>
            <person name="Giacomini A."/>
            <person name="Corich V."/>
            <person name="Vendramin V."/>
            <person name="Bovo B."/>
        </authorList>
    </citation>
    <scope>NUCLEOTIDE SEQUENCE [LARGE SCALE GENOMIC DNA]</scope>
    <source>
        <strain evidence="3">M17PTZA496</strain>
    </source>
</reference>
<dbReference type="EMBL" id="AZJT01000067">
    <property type="protein sequence ID" value="ETW88206.1"/>
    <property type="molecule type" value="Genomic_DNA"/>
</dbReference>
<dbReference type="AlphaFoldDB" id="A0A0E2PZI8"/>
<evidence type="ECO:0000313" key="2">
    <source>
        <dbReference type="EMBL" id="ETW88206.1"/>
    </source>
</evidence>